<organism evidence="1">
    <name type="scientific">Anguilla anguilla</name>
    <name type="common">European freshwater eel</name>
    <name type="synonym">Muraena anguilla</name>
    <dbReference type="NCBI Taxonomy" id="7936"/>
    <lineage>
        <taxon>Eukaryota</taxon>
        <taxon>Metazoa</taxon>
        <taxon>Chordata</taxon>
        <taxon>Craniata</taxon>
        <taxon>Vertebrata</taxon>
        <taxon>Euteleostomi</taxon>
        <taxon>Actinopterygii</taxon>
        <taxon>Neopterygii</taxon>
        <taxon>Teleostei</taxon>
        <taxon>Anguilliformes</taxon>
        <taxon>Anguillidae</taxon>
        <taxon>Anguilla</taxon>
    </lineage>
</organism>
<proteinExistence type="predicted"/>
<dbReference type="AlphaFoldDB" id="A0A0E9QIC9"/>
<dbReference type="EMBL" id="GBXM01092754">
    <property type="protein sequence ID" value="JAH15823.1"/>
    <property type="molecule type" value="Transcribed_RNA"/>
</dbReference>
<accession>A0A0E9QIC9</accession>
<protein>
    <submittedName>
        <fullName evidence="1">Uncharacterized protein</fullName>
    </submittedName>
</protein>
<name>A0A0E9QIC9_ANGAN</name>
<reference evidence="1" key="2">
    <citation type="journal article" date="2015" name="Fish Shellfish Immunol.">
        <title>Early steps in the European eel (Anguilla anguilla)-Vibrio vulnificus interaction in the gills: Role of the RtxA13 toxin.</title>
        <authorList>
            <person name="Callol A."/>
            <person name="Pajuelo D."/>
            <person name="Ebbesson L."/>
            <person name="Teles M."/>
            <person name="MacKenzie S."/>
            <person name="Amaro C."/>
        </authorList>
    </citation>
    <scope>NUCLEOTIDE SEQUENCE</scope>
</reference>
<reference evidence="1" key="1">
    <citation type="submission" date="2014-11" db="EMBL/GenBank/DDBJ databases">
        <authorList>
            <person name="Amaro Gonzalez C."/>
        </authorList>
    </citation>
    <scope>NUCLEOTIDE SEQUENCE</scope>
</reference>
<evidence type="ECO:0000313" key="1">
    <source>
        <dbReference type="EMBL" id="JAH15823.1"/>
    </source>
</evidence>
<sequence length="16" mass="1706">MKTGYDAVPMSPNHSA</sequence>